<dbReference type="AlphaFoldDB" id="A0A811V2K8"/>
<accession>A0A811V2K8</accession>
<evidence type="ECO:0000313" key="1">
    <source>
        <dbReference type="EMBL" id="CAD7004086.1"/>
    </source>
</evidence>
<dbReference type="EMBL" id="CAJHJT010000034">
    <property type="protein sequence ID" value="CAD7004086.1"/>
    <property type="molecule type" value="Genomic_DNA"/>
</dbReference>
<comment type="caution">
    <text evidence="1">The sequence shown here is derived from an EMBL/GenBank/DDBJ whole genome shotgun (WGS) entry which is preliminary data.</text>
</comment>
<evidence type="ECO:0000313" key="2">
    <source>
        <dbReference type="Proteomes" id="UP000606786"/>
    </source>
</evidence>
<reference evidence="1" key="1">
    <citation type="submission" date="2020-11" db="EMBL/GenBank/DDBJ databases">
        <authorList>
            <person name="Whitehead M."/>
        </authorList>
    </citation>
    <scope>NUCLEOTIDE SEQUENCE</scope>
    <source>
        <strain evidence="1">EGII</strain>
    </source>
</reference>
<name>A0A811V2K8_CERCA</name>
<organism evidence="1 2">
    <name type="scientific">Ceratitis capitata</name>
    <name type="common">Mediterranean fruit fly</name>
    <name type="synonym">Tephritis capitata</name>
    <dbReference type="NCBI Taxonomy" id="7213"/>
    <lineage>
        <taxon>Eukaryota</taxon>
        <taxon>Metazoa</taxon>
        <taxon>Ecdysozoa</taxon>
        <taxon>Arthropoda</taxon>
        <taxon>Hexapoda</taxon>
        <taxon>Insecta</taxon>
        <taxon>Pterygota</taxon>
        <taxon>Neoptera</taxon>
        <taxon>Endopterygota</taxon>
        <taxon>Diptera</taxon>
        <taxon>Brachycera</taxon>
        <taxon>Muscomorpha</taxon>
        <taxon>Tephritoidea</taxon>
        <taxon>Tephritidae</taxon>
        <taxon>Ceratitis</taxon>
        <taxon>Ceratitis</taxon>
    </lineage>
</organism>
<proteinExistence type="predicted"/>
<gene>
    <name evidence="1" type="ORF">CCAP1982_LOCUS12509</name>
</gene>
<dbReference type="Proteomes" id="UP000606786">
    <property type="component" value="Unassembled WGS sequence"/>
</dbReference>
<protein>
    <submittedName>
        <fullName evidence="1">(Mediterranean fruit fly) hypothetical protein</fullName>
    </submittedName>
</protein>
<sequence length="78" mass="9089">MPYNARSSLPCLLAVKEKPKLFIELCCNICCTPTTWTYPLPVKSIYQVLRNVRDVIIYCGWRRSVSNKLEILCYQCDL</sequence>
<keyword evidence="2" id="KW-1185">Reference proteome</keyword>